<organism evidence="9 10">
    <name type="scientific">Haemaphysalis longicornis</name>
    <name type="common">Bush tick</name>
    <dbReference type="NCBI Taxonomy" id="44386"/>
    <lineage>
        <taxon>Eukaryota</taxon>
        <taxon>Metazoa</taxon>
        <taxon>Ecdysozoa</taxon>
        <taxon>Arthropoda</taxon>
        <taxon>Chelicerata</taxon>
        <taxon>Arachnida</taxon>
        <taxon>Acari</taxon>
        <taxon>Parasitiformes</taxon>
        <taxon>Ixodida</taxon>
        <taxon>Ixodoidea</taxon>
        <taxon>Ixodidae</taxon>
        <taxon>Haemaphysalinae</taxon>
        <taxon>Haemaphysalis</taxon>
    </lineage>
</organism>
<evidence type="ECO:0000256" key="6">
    <source>
        <dbReference type="PROSITE-ProRule" id="PRU00509"/>
    </source>
</evidence>
<dbReference type="EMBL" id="JABSTR010000002">
    <property type="protein sequence ID" value="KAH9363801.1"/>
    <property type="molecule type" value="Genomic_DNA"/>
</dbReference>
<evidence type="ECO:0000256" key="3">
    <source>
        <dbReference type="ARBA" id="ARBA00022771"/>
    </source>
</evidence>
<feature type="domain" description="CXXC-type" evidence="8">
    <location>
        <begin position="353"/>
        <end position="400"/>
    </location>
</feature>
<evidence type="ECO:0000313" key="9">
    <source>
        <dbReference type="EMBL" id="KAH9363801.1"/>
    </source>
</evidence>
<evidence type="ECO:0000256" key="4">
    <source>
        <dbReference type="ARBA" id="ARBA00022833"/>
    </source>
</evidence>
<evidence type="ECO:0000256" key="1">
    <source>
        <dbReference type="ARBA" id="ARBA00004123"/>
    </source>
</evidence>
<keyword evidence="10" id="KW-1185">Reference proteome</keyword>
<evidence type="ECO:0000256" key="7">
    <source>
        <dbReference type="SAM" id="MobiDB-lite"/>
    </source>
</evidence>
<name>A0A9J6FNG4_HAELO</name>
<dbReference type="VEuPathDB" id="VectorBase:HLOH_063187"/>
<dbReference type="OrthoDB" id="5376140at2759"/>
<dbReference type="GO" id="GO:0008270">
    <property type="term" value="F:zinc ion binding"/>
    <property type="evidence" value="ECO:0007669"/>
    <property type="project" value="UniProtKB-KW"/>
</dbReference>
<proteinExistence type="predicted"/>
<evidence type="ECO:0000256" key="5">
    <source>
        <dbReference type="ARBA" id="ARBA00023242"/>
    </source>
</evidence>
<dbReference type="Pfam" id="PF12047">
    <property type="entry name" value="DNMT1-RFD"/>
    <property type="match status" value="1"/>
</dbReference>
<dbReference type="GO" id="GO:0005634">
    <property type="term" value="C:nucleus"/>
    <property type="evidence" value="ECO:0007669"/>
    <property type="project" value="UniProtKB-SubCell"/>
</dbReference>
<protein>
    <recommendedName>
        <fullName evidence="8">CXXC-type domain-containing protein</fullName>
    </recommendedName>
</protein>
<dbReference type="InterPro" id="IPR022702">
    <property type="entry name" value="Cytosine_MeTrfase1_RFD"/>
</dbReference>
<sequence length="497" mass="54231">MPVQLAVDALAAGTTGKKAAAARKPPRDCDDVPPAKKEKKRRSSSSAVQPKVNGSNAVHKKIAWCKDCRKRLNSPEIVFFKGDCEGAVPECVAIIDPQLTSSLSSRDDLTAQPLFKLTEFTIYDDHDHLCAFDGGLIEADVPLYFSGHVKSVCAEDPGIEDSVGVARGGAVVAWWTSGYDGGSMVVLGITTELAEYVLMAPSTQYEPYVRRIHEKSYLIKGVLEKLVENGGSASFDDVVGHLESLSDHPKGVAPFSLETLHKHAQFVVDHVQAYDAAGNADDERPLLESSFISELMRVTGAIVRDTCKGQMLPSKLPKKPFNKLESRTVFVMPAIDKTVAELFEGSTIPARSSGAPRSDRCGLCEACLASECKVCIFCRNMKKYGGTGTKKQCCIRRRCQQRRPRGNDEHLGGDAMDHEVAKLPLKPFEERVFPVTTDNGCAWIGEPFCAPRRLLWDAPEASPHDHLGRQAWACKTALFPSANAFFRASGQAPLLCH</sequence>
<dbReference type="InterPro" id="IPR002857">
    <property type="entry name" value="Znf_CXXC"/>
</dbReference>
<keyword evidence="2" id="KW-0479">Metal-binding</keyword>
<comment type="subcellular location">
    <subcellularLocation>
        <location evidence="1">Nucleus</location>
    </subcellularLocation>
</comment>
<dbReference type="PROSITE" id="PS51058">
    <property type="entry name" value="ZF_CXXC"/>
    <property type="match status" value="1"/>
</dbReference>
<keyword evidence="3 6" id="KW-0863">Zinc-finger</keyword>
<evidence type="ECO:0000313" key="10">
    <source>
        <dbReference type="Proteomes" id="UP000821853"/>
    </source>
</evidence>
<evidence type="ECO:0000259" key="8">
    <source>
        <dbReference type="PROSITE" id="PS51058"/>
    </source>
</evidence>
<evidence type="ECO:0000256" key="2">
    <source>
        <dbReference type="ARBA" id="ARBA00022723"/>
    </source>
</evidence>
<gene>
    <name evidence="9" type="ORF">HPB48_005058</name>
</gene>
<dbReference type="Gene3D" id="1.10.10.2230">
    <property type="match status" value="1"/>
</dbReference>
<keyword evidence="5" id="KW-0539">Nucleus</keyword>
<reference evidence="9 10" key="1">
    <citation type="journal article" date="2020" name="Cell">
        <title>Large-Scale Comparative Analyses of Tick Genomes Elucidate Their Genetic Diversity and Vector Capacities.</title>
        <authorList>
            <consortium name="Tick Genome and Microbiome Consortium (TIGMIC)"/>
            <person name="Jia N."/>
            <person name="Wang J."/>
            <person name="Shi W."/>
            <person name="Du L."/>
            <person name="Sun Y."/>
            <person name="Zhan W."/>
            <person name="Jiang J.F."/>
            <person name="Wang Q."/>
            <person name="Zhang B."/>
            <person name="Ji P."/>
            <person name="Bell-Sakyi L."/>
            <person name="Cui X.M."/>
            <person name="Yuan T.T."/>
            <person name="Jiang B.G."/>
            <person name="Yang W.F."/>
            <person name="Lam T.T."/>
            <person name="Chang Q.C."/>
            <person name="Ding S.J."/>
            <person name="Wang X.J."/>
            <person name="Zhu J.G."/>
            <person name="Ruan X.D."/>
            <person name="Zhao L."/>
            <person name="Wei J.T."/>
            <person name="Ye R.Z."/>
            <person name="Que T.C."/>
            <person name="Du C.H."/>
            <person name="Zhou Y.H."/>
            <person name="Cheng J.X."/>
            <person name="Dai P.F."/>
            <person name="Guo W.B."/>
            <person name="Han X.H."/>
            <person name="Huang E.J."/>
            <person name="Li L.F."/>
            <person name="Wei W."/>
            <person name="Gao Y.C."/>
            <person name="Liu J.Z."/>
            <person name="Shao H.Z."/>
            <person name="Wang X."/>
            <person name="Wang C.C."/>
            <person name="Yang T.C."/>
            <person name="Huo Q.B."/>
            <person name="Li W."/>
            <person name="Chen H.Y."/>
            <person name="Chen S.E."/>
            <person name="Zhou L.G."/>
            <person name="Ni X.B."/>
            <person name="Tian J.H."/>
            <person name="Sheng Y."/>
            <person name="Liu T."/>
            <person name="Pan Y.S."/>
            <person name="Xia L.Y."/>
            <person name="Li J."/>
            <person name="Zhao F."/>
            <person name="Cao W.C."/>
        </authorList>
    </citation>
    <scope>NUCLEOTIDE SEQUENCE [LARGE SCALE GENOMIC DNA]</scope>
    <source>
        <strain evidence="9">HaeL-2018</strain>
    </source>
</reference>
<dbReference type="Proteomes" id="UP000821853">
    <property type="component" value="Chromosome 10"/>
</dbReference>
<dbReference type="GO" id="GO:0003677">
    <property type="term" value="F:DNA binding"/>
    <property type="evidence" value="ECO:0007669"/>
    <property type="project" value="InterPro"/>
</dbReference>
<comment type="caution">
    <text evidence="9">The sequence shown here is derived from an EMBL/GenBank/DDBJ whole genome shotgun (WGS) entry which is preliminary data.</text>
</comment>
<dbReference type="AlphaFoldDB" id="A0A9J6FNG4"/>
<feature type="compositionally biased region" description="Basic and acidic residues" evidence="7">
    <location>
        <begin position="25"/>
        <end position="36"/>
    </location>
</feature>
<keyword evidence="4" id="KW-0862">Zinc</keyword>
<dbReference type="Pfam" id="PF02008">
    <property type="entry name" value="zf-CXXC"/>
    <property type="match status" value="1"/>
</dbReference>
<feature type="region of interest" description="Disordered" evidence="7">
    <location>
        <begin position="13"/>
        <end position="54"/>
    </location>
</feature>
<accession>A0A9J6FNG4</accession>